<dbReference type="InterPro" id="IPR036691">
    <property type="entry name" value="Endo/exonu/phosph_ase_sf"/>
</dbReference>
<dbReference type="EMBL" id="KZ451968">
    <property type="protein sequence ID" value="PKA57484.1"/>
    <property type="molecule type" value="Genomic_DNA"/>
</dbReference>
<feature type="transmembrane region" description="Helical" evidence="1">
    <location>
        <begin position="6"/>
        <end position="24"/>
    </location>
</feature>
<feature type="transmembrane region" description="Helical" evidence="1">
    <location>
        <begin position="36"/>
        <end position="57"/>
    </location>
</feature>
<keyword evidence="1" id="KW-1133">Transmembrane helix</keyword>
<keyword evidence="1" id="KW-0472">Membrane</keyword>
<dbReference type="PANTHER" id="PTHR33710">
    <property type="entry name" value="BNAC02G09200D PROTEIN"/>
    <property type="match status" value="1"/>
</dbReference>
<reference evidence="2 3" key="1">
    <citation type="journal article" date="2017" name="Nature">
        <title>The Apostasia genome and the evolution of orchids.</title>
        <authorList>
            <person name="Zhang G.Q."/>
            <person name="Liu K.W."/>
            <person name="Li Z."/>
            <person name="Lohaus R."/>
            <person name="Hsiao Y.Y."/>
            <person name="Niu S.C."/>
            <person name="Wang J.Y."/>
            <person name="Lin Y.C."/>
            <person name="Xu Q."/>
            <person name="Chen L.J."/>
            <person name="Yoshida K."/>
            <person name="Fujiwara S."/>
            <person name="Wang Z.W."/>
            <person name="Zhang Y.Q."/>
            <person name="Mitsuda N."/>
            <person name="Wang M."/>
            <person name="Liu G.H."/>
            <person name="Pecoraro L."/>
            <person name="Huang H.X."/>
            <person name="Xiao X.J."/>
            <person name="Lin M."/>
            <person name="Wu X.Y."/>
            <person name="Wu W.L."/>
            <person name="Chen Y.Y."/>
            <person name="Chang S.B."/>
            <person name="Sakamoto S."/>
            <person name="Ohme-Takagi M."/>
            <person name="Yagi M."/>
            <person name="Zeng S.J."/>
            <person name="Shen C.Y."/>
            <person name="Yeh C.M."/>
            <person name="Luo Y.B."/>
            <person name="Tsai W.C."/>
            <person name="Van de Peer Y."/>
            <person name="Liu Z.J."/>
        </authorList>
    </citation>
    <scope>NUCLEOTIDE SEQUENCE [LARGE SCALE GENOMIC DNA]</scope>
    <source>
        <strain evidence="3">cv. Shenzhen</strain>
        <tissue evidence="2">Stem</tissue>
    </source>
</reference>
<dbReference type="Proteomes" id="UP000236161">
    <property type="component" value="Unassembled WGS sequence"/>
</dbReference>
<sequence>MPEEWVIMLLLVLSESLRIIFLCWQNQKFKLLKFKFWVEELVFLIVLLLLTVLSGFVGKDDWECDVVTDCQQAVFMRIKNTDEKYGGNVPNFDNMEDFNKAIMEAGLEDAGYSGKKFTWANSNFDRALINGRWISYFEVTSVSHLEWICSDRAPILVECLSAPTLSMRRTTRFDGAILVERHR</sequence>
<proteinExistence type="predicted"/>
<dbReference type="SUPFAM" id="SSF56219">
    <property type="entry name" value="DNase I-like"/>
    <property type="match status" value="1"/>
</dbReference>
<protein>
    <submittedName>
        <fullName evidence="2">Uncharacterized protein</fullName>
    </submittedName>
</protein>
<evidence type="ECO:0000313" key="3">
    <source>
        <dbReference type="Proteomes" id="UP000236161"/>
    </source>
</evidence>
<gene>
    <name evidence="2" type="ORF">AXF42_Ash013672</name>
</gene>
<name>A0A2I0APN0_9ASPA</name>
<keyword evidence="3" id="KW-1185">Reference proteome</keyword>
<accession>A0A2I0APN0</accession>
<dbReference type="AlphaFoldDB" id="A0A2I0APN0"/>
<evidence type="ECO:0000256" key="1">
    <source>
        <dbReference type="SAM" id="Phobius"/>
    </source>
</evidence>
<organism evidence="2 3">
    <name type="scientific">Apostasia shenzhenica</name>
    <dbReference type="NCBI Taxonomy" id="1088818"/>
    <lineage>
        <taxon>Eukaryota</taxon>
        <taxon>Viridiplantae</taxon>
        <taxon>Streptophyta</taxon>
        <taxon>Embryophyta</taxon>
        <taxon>Tracheophyta</taxon>
        <taxon>Spermatophyta</taxon>
        <taxon>Magnoliopsida</taxon>
        <taxon>Liliopsida</taxon>
        <taxon>Asparagales</taxon>
        <taxon>Orchidaceae</taxon>
        <taxon>Apostasioideae</taxon>
        <taxon>Apostasia</taxon>
    </lineage>
</organism>
<evidence type="ECO:0000313" key="2">
    <source>
        <dbReference type="EMBL" id="PKA57484.1"/>
    </source>
</evidence>
<dbReference type="PANTHER" id="PTHR33710:SF71">
    <property type="entry name" value="ENDONUCLEASE_EXONUCLEASE_PHOSPHATASE DOMAIN-CONTAINING PROTEIN"/>
    <property type="match status" value="1"/>
</dbReference>
<keyword evidence="1" id="KW-0812">Transmembrane</keyword>
<dbReference type="OrthoDB" id="1748181at2759"/>